<feature type="repeat" description="WD" evidence="3">
    <location>
        <begin position="213"/>
        <end position="248"/>
    </location>
</feature>
<dbReference type="InterPro" id="IPR019775">
    <property type="entry name" value="WD40_repeat_CS"/>
</dbReference>
<dbReference type="InterPro" id="IPR011047">
    <property type="entry name" value="Quinoprotein_ADH-like_sf"/>
</dbReference>
<name>A0AAD9JK22_9ANNE</name>
<feature type="region of interest" description="Disordered" evidence="4">
    <location>
        <begin position="770"/>
        <end position="827"/>
    </location>
</feature>
<evidence type="ECO:0000313" key="6">
    <source>
        <dbReference type="Proteomes" id="UP001208570"/>
    </source>
</evidence>
<keyword evidence="2" id="KW-0677">Repeat</keyword>
<dbReference type="PANTHER" id="PTHR19848">
    <property type="entry name" value="WD40 REPEAT PROTEIN"/>
    <property type="match status" value="1"/>
</dbReference>
<dbReference type="InterPro" id="IPR020472">
    <property type="entry name" value="WD40_PAC1"/>
</dbReference>
<dbReference type="PROSITE" id="PS00678">
    <property type="entry name" value="WD_REPEATS_1"/>
    <property type="match status" value="1"/>
</dbReference>
<dbReference type="InterPro" id="IPR015943">
    <property type="entry name" value="WD40/YVTN_repeat-like_dom_sf"/>
</dbReference>
<feature type="compositionally biased region" description="Basic and acidic residues" evidence="4">
    <location>
        <begin position="773"/>
        <end position="797"/>
    </location>
</feature>
<dbReference type="Pfam" id="PF00400">
    <property type="entry name" value="WD40"/>
    <property type="match status" value="5"/>
</dbReference>
<dbReference type="PRINTS" id="PR00320">
    <property type="entry name" value="GPROTEINBRPT"/>
</dbReference>
<dbReference type="SMART" id="SM00320">
    <property type="entry name" value="WD40"/>
    <property type="match status" value="11"/>
</dbReference>
<feature type="repeat" description="WD" evidence="3">
    <location>
        <begin position="730"/>
        <end position="762"/>
    </location>
</feature>
<dbReference type="InterPro" id="IPR036322">
    <property type="entry name" value="WD40_repeat_dom_sf"/>
</dbReference>
<feature type="region of interest" description="Disordered" evidence="4">
    <location>
        <begin position="400"/>
        <end position="423"/>
    </location>
</feature>
<comment type="caution">
    <text evidence="5">The sequence shown here is derived from an EMBL/GenBank/DDBJ whole genome shotgun (WGS) entry which is preliminary data.</text>
</comment>
<dbReference type="PROSITE" id="PS50294">
    <property type="entry name" value="WD_REPEATS_REGION"/>
    <property type="match status" value="2"/>
</dbReference>
<keyword evidence="6" id="KW-1185">Reference proteome</keyword>
<evidence type="ECO:0000256" key="3">
    <source>
        <dbReference type="PROSITE-ProRule" id="PRU00221"/>
    </source>
</evidence>
<dbReference type="InterPro" id="IPR001680">
    <property type="entry name" value="WD40_rpt"/>
</dbReference>
<reference evidence="5" key="1">
    <citation type="journal article" date="2023" name="Mol. Biol. Evol.">
        <title>Third-Generation Sequencing Reveals the Adaptive Role of the Epigenome in Three Deep-Sea Polychaetes.</title>
        <authorList>
            <person name="Perez M."/>
            <person name="Aroh O."/>
            <person name="Sun Y."/>
            <person name="Lan Y."/>
            <person name="Juniper S.K."/>
            <person name="Young C.R."/>
            <person name="Angers B."/>
            <person name="Qian P.Y."/>
        </authorList>
    </citation>
    <scope>NUCLEOTIDE SEQUENCE</scope>
    <source>
        <strain evidence="5">P08H-3</strain>
    </source>
</reference>
<dbReference type="Gene3D" id="2.130.10.10">
    <property type="entry name" value="YVTN repeat-like/Quinoprotein amine dehydrogenase"/>
    <property type="match status" value="4"/>
</dbReference>
<evidence type="ECO:0000256" key="2">
    <source>
        <dbReference type="ARBA" id="ARBA00022737"/>
    </source>
</evidence>
<dbReference type="PANTHER" id="PTHR19848:SF8">
    <property type="entry name" value="F-BOX AND WD REPEAT DOMAIN CONTAINING 7"/>
    <property type="match status" value="1"/>
</dbReference>
<dbReference type="Proteomes" id="UP001208570">
    <property type="component" value="Unassembled WGS sequence"/>
</dbReference>
<dbReference type="SUPFAM" id="SSF50978">
    <property type="entry name" value="WD40 repeat-like"/>
    <property type="match status" value="1"/>
</dbReference>
<feature type="repeat" description="WD" evidence="3">
    <location>
        <begin position="647"/>
        <end position="678"/>
    </location>
</feature>
<evidence type="ECO:0000256" key="1">
    <source>
        <dbReference type="ARBA" id="ARBA00022574"/>
    </source>
</evidence>
<dbReference type="SUPFAM" id="SSF50998">
    <property type="entry name" value="Quinoprotein alcohol dehydrogenase-like"/>
    <property type="match status" value="1"/>
</dbReference>
<proteinExistence type="predicted"/>
<dbReference type="EMBL" id="JAODUP010000282">
    <property type="protein sequence ID" value="KAK2153883.1"/>
    <property type="molecule type" value="Genomic_DNA"/>
</dbReference>
<evidence type="ECO:0000313" key="5">
    <source>
        <dbReference type="EMBL" id="KAK2153883.1"/>
    </source>
</evidence>
<organism evidence="5 6">
    <name type="scientific">Paralvinella palmiformis</name>
    <dbReference type="NCBI Taxonomy" id="53620"/>
    <lineage>
        <taxon>Eukaryota</taxon>
        <taxon>Metazoa</taxon>
        <taxon>Spiralia</taxon>
        <taxon>Lophotrochozoa</taxon>
        <taxon>Annelida</taxon>
        <taxon>Polychaeta</taxon>
        <taxon>Sedentaria</taxon>
        <taxon>Canalipalpata</taxon>
        <taxon>Terebellida</taxon>
        <taxon>Terebelliformia</taxon>
        <taxon>Alvinellidae</taxon>
        <taxon>Paralvinella</taxon>
    </lineage>
</organism>
<dbReference type="AlphaFoldDB" id="A0AAD9JK22"/>
<dbReference type="PROSITE" id="PS50082">
    <property type="entry name" value="WD_REPEATS_2"/>
    <property type="match status" value="5"/>
</dbReference>
<dbReference type="SUPFAM" id="SSF101908">
    <property type="entry name" value="Putative isomerase YbhE"/>
    <property type="match status" value="1"/>
</dbReference>
<keyword evidence="1 3" id="KW-0853">WD repeat</keyword>
<protein>
    <submittedName>
        <fullName evidence="5">Uncharacterized protein</fullName>
    </submittedName>
</protein>
<feature type="repeat" description="WD" evidence="3">
    <location>
        <begin position="78"/>
        <end position="108"/>
    </location>
</feature>
<feature type="repeat" description="WD" evidence="3">
    <location>
        <begin position="541"/>
        <end position="587"/>
    </location>
</feature>
<sequence>MGQDISGEWVKTLVANRPGNLVFTGEESWGQRTLPELWQIRKVSGSVFYSAGYSGWCACADGVIKSWESDTGKLVNTYHDHRGWITDFLYWPDKLMLSAANDGQIVVWGSGGSKVDEVTIGQPVYVMAINPRRHQLLCGVSAGIMIYGLDEERECGHYINPQLVYLAPEHKDIVRCLVCHESRVYSAGYDQKLIVYDSSYTGDESMQAQIQNKHAHDAGISCLLLVKDNENNTWIVTGSFDKTVRIWSTDGKLVHRLDGFLTTVTGLCYVPRNKTIWAAGGYSYASLFDPKSGDNVSDFIGTFQEEEEDKYQLQLLKYFPEQSIVVGSTNRRHMMVWKYNTSGCITALKCKSALESLTYTRKVPLLVFSGDMNGVVTKWERMQSNHYMYSKEFLPLAEAKKAKNRKKQQKQQKSGDATRLGSANNMKNKMVESRYSFNKPMLPPITAYNHPHTTLLTTVFVEDLDLLVVGCEDSNVYVWGFDEDAVKALKTMSKDPDQDLNLASRFSILLSKDSELLQSRVIPEEDSVTNRVAGFICKHILSTHSSFVTSLAVIGKEYGYDTTYLVSAGWDRRICIWNLETGELHDIFRNPSLTSNLEHVELACDGIITDLAYCPSRNEMAYSSSDKMVYIRRFSPKGLEMVLLSTLQGHYNEVTCVKWNAVMEKWVTGSEDGTIRIWAADGLNECEQVLSTQGAVGSLCMDRINGAIVAGIQEQIKVFEPDQYRLMQTNIGHTDSVRSILHIPERNQYVSCSWDKTIRIWNAWKLPKKKRQTSKDRQVEEMMMERLQSKTSIHDSDGDGNGEADAGDRAEIDVDVTEQPPATDNND</sequence>
<gene>
    <name evidence="5" type="ORF">LSH36_282g03036</name>
</gene>
<accession>A0AAD9JK22</accession>
<evidence type="ECO:0000256" key="4">
    <source>
        <dbReference type="SAM" id="MobiDB-lite"/>
    </source>
</evidence>